<dbReference type="InterPro" id="IPR046713">
    <property type="entry name" value="DUF6786"/>
</dbReference>
<evidence type="ECO:0000313" key="9">
    <source>
        <dbReference type="Proteomes" id="UP000291917"/>
    </source>
</evidence>
<reference evidence="3" key="6">
    <citation type="journal article" date="2021" name="PLoS Genet.">
        <title>Mobile Type VI secretion system loci of the gut Bacteroidales display extensive intra-ecosystem transfer, multi-species spread and geographical clustering.</title>
        <authorList>
            <person name="Garcia-Bayona L."/>
            <person name="Coyne M.J."/>
            <person name="Comstock L.E."/>
        </authorList>
    </citation>
    <scope>NUCLEOTIDE SEQUENCE</scope>
    <source>
        <strain evidence="3">CL11T00C20</strain>
    </source>
</reference>
<dbReference type="AlphaFoldDB" id="A0A380Z9I1"/>
<dbReference type="Proteomes" id="UP000335496">
    <property type="component" value="Unassembled WGS sequence"/>
</dbReference>
<evidence type="ECO:0000313" key="4">
    <source>
        <dbReference type="EMBL" id="RHF08958.1"/>
    </source>
</evidence>
<accession>A0A380Z9I1</accession>
<protein>
    <submittedName>
        <fullName evidence="6">Uncharacterized protein</fullName>
    </submittedName>
</protein>
<keyword evidence="10" id="KW-1185">Reference proteome</keyword>
<gene>
    <name evidence="4" type="ORF">DW701_08880</name>
    <name evidence="5" type="ORF">EAJ03_15670</name>
    <name evidence="1" type="ORF">F2Z23_15860</name>
    <name evidence="2" type="ORF">HF841_03800</name>
    <name evidence="3" type="ORF">INE88_01874</name>
    <name evidence="6" type="ORF">NCTC11155_02520</name>
</gene>
<dbReference type="EMBL" id="QSLA01000008">
    <property type="protein sequence ID" value="RHF08958.1"/>
    <property type="molecule type" value="Genomic_DNA"/>
</dbReference>
<organism evidence="6 7">
    <name type="scientific">Bacteroides eggerthii</name>
    <dbReference type="NCBI Taxonomy" id="28111"/>
    <lineage>
        <taxon>Bacteria</taxon>
        <taxon>Pseudomonadati</taxon>
        <taxon>Bacteroidota</taxon>
        <taxon>Bacteroidia</taxon>
        <taxon>Bacteroidales</taxon>
        <taxon>Bacteroidaceae</taxon>
        <taxon>Bacteroides</taxon>
    </lineage>
</organism>
<dbReference type="Proteomes" id="UP000254424">
    <property type="component" value="Unassembled WGS sequence"/>
</dbReference>
<reference evidence="1 10" key="3">
    <citation type="journal article" date="2019" name="Nat. Med.">
        <title>A library of human gut bacterial isolates paired with longitudinal multiomics data enables mechanistic microbiome research.</title>
        <authorList>
            <person name="Poyet M."/>
            <person name="Groussin M."/>
            <person name="Gibbons S.M."/>
            <person name="Avila-Pacheco J."/>
            <person name="Jiang X."/>
            <person name="Kearney S.M."/>
            <person name="Perrotta A.R."/>
            <person name="Berdy B."/>
            <person name="Zhao S."/>
            <person name="Lieberman T.D."/>
            <person name="Swanson P.K."/>
            <person name="Smith M."/>
            <person name="Roesemann S."/>
            <person name="Alexander J.E."/>
            <person name="Rich S.A."/>
            <person name="Livny J."/>
            <person name="Vlamakis H."/>
            <person name="Clish C."/>
            <person name="Bullock K."/>
            <person name="Deik A."/>
            <person name="Scott J."/>
            <person name="Pierce K.A."/>
            <person name="Xavier R.J."/>
            <person name="Alm E.J."/>
        </authorList>
    </citation>
    <scope>NUCLEOTIDE SEQUENCE [LARGE SCALE GENOMIC DNA]</scope>
    <source>
        <strain evidence="1 10">BIOML-A1</strain>
    </source>
</reference>
<evidence type="ECO:0000313" key="3">
    <source>
        <dbReference type="EMBL" id="QUT45068.1"/>
    </source>
</evidence>
<dbReference type="GeneID" id="93069276"/>
<dbReference type="OrthoDB" id="1113889at2"/>
<dbReference type="Proteomes" id="UP000291917">
    <property type="component" value="Unassembled WGS sequence"/>
</dbReference>
<evidence type="ECO:0000313" key="7">
    <source>
        <dbReference type="Proteomes" id="UP000254424"/>
    </source>
</evidence>
<dbReference type="Proteomes" id="UP000520291">
    <property type="component" value="Unassembled WGS sequence"/>
</dbReference>
<evidence type="ECO:0000313" key="5">
    <source>
        <dbReference type="EMBL" id="RYT70334.1"/>
    </source>
</evidence>
<sequence length="378" mass="42679">MGSYADDALFMSRNNIEYVELISDDGKSKVMVIPAWQGRVMTTSAAGDEGDSYGWINYSFIKKRQIDLQFNPVGGEERFWLGPEGGVFSLYFRQGEKQIYKNWKVPPVLDIEAFKIQSQSKNCICLTKEGCLTNACGTTFYLNIKRTISLLDINEFAASFNLEFPKDIKAVAYKSDNQITNIGNESWNKETGLISVWMLSMFNPTSATTVFIPYKQSRKGKIVNDEYFGKIPTDRLIVKNGIIYFKIDGCFRSKLGVPASRATNLCGSYDSSKGVLTILWCDIFEDSLNYMNGQWGIQNDPYYGDVINAYNDGPVEDGSVMGPFYEIETSSPGAELAPNESLTHTQKIIHIQGNDKQLDYIIKKLFKTDIYSIKTKFQ</sequence>
<dbReference type="EMBL" id="RCXL01000028">
    <property type="protein sequence ID" value="RYT70334.1"/>
    <property type="molecule type" value="Genomic_DNA"/>
</dbReference>
<proteinExistence type="predicted"/>
<evidence type="ECO:0000313" key="2">
    <source>
        <dbReference type="EMBL" id="NME85152.1"/>
    </source>
</evidence>
<dbReference type="RefSeq" id="WP_004291684.1">
    <property type="nucleotide sequence ID" value="NZ_CABKNQ010000017.1"/>
</dbReference>
<reference evidence="6 7" key="1">
    <citation type="submission" date="2018-06" db="EMBL/GenBank/DDBJ databases">
        <authorList>
            <consortium name="Pathogen Informatics"/>
            <person name="Doyle S."/>
        </authorList>
    </citation>
    <scope>NUCLEOTIDE SEQUENCE [LARGE SCALE GENOMIC DNA]</scope>
    <source>
        <strain evidence="6 7">NCTC11155</strain>
    </source>
</reference>
<evidence type="ECO:0000313" key="10">
    <source>
        <dbReference type="Proteomes" id="UP000335496"/>
    </source>
</evidence>
<dbReference type="EMBL" id="CP072227">
    <property type="protein sequence ID" value="QUT45068.1"/>
    <property type="molecule type" value="Genomic_DNA"/>
</dbReference>
<evidence type="ECO:0000313" key="6">
    <source>
        <dbReference type="EMBL" id="SUV43130.1"/>
    </source>
</evidence>
<dbReference type="KEGG" id="beg:INE88_01874"/>
<dbReference type="EMBL" id="JABAGL010000004">
    <property type="protein sequence ID" value="NME85152.1"/>
    <property type="molecule type" value="Genomic_DNA"/>
</dbReference>
<name>A0A380Z9I1_9BACE</name>
<dbReference type="Pfam" id="PF20583">
    <property type="entry name" value="DUF6786"/>
    <property type="match status" value="1"/>
</dbReference>
<evidence type="ECO:0000313" key="8">
    <source>
        <dbReference type="Proteomes" id="UP000283538"/>
    </source>
</evidence>
<dbReference type="Proteomes" id="UP000283538">
    <property type="component" value="Unassembled WGS sequence"/>
</dbReference>
<evidence type="ECO:0000313" key="1">
    <source>
        <dbReference type="EMBL" id="KAA5270877.1"/>
    </source>
</evidence>
<dbReference type="Proteomes" id="UP000679226">
    <property type="component" value="Chromosome"/>
</dbReference>
<dbReference type="EMBL" id="UFSX01000002">
    <property type="protein sequence ID" value="SUV43130.1"/>
    <property type="molecule type" value="Genomic_DNA"/>
</dbReference>
<reference evidence="5 9" key="4">
    <citation type="journal article" date="2019" name="Science, e1252229">
        <title>Invertible promoters mediate bacterial phase variation, antibiotic resistance, and host adaptation in the gut.</title>
        <authorList>
            <person name="Jiang X."/>
            <person name="Hall A.B."/>
            <person name="Arthur T.D."/>
            <person name="Plichta D.R."/>
            <person name="Covington C.T."/>
            <person name="Poyet M."/>
            <person name="Crothers J."/>
            <person name="Moses P.L."/>
            <person name="Tolonen A.C."/>
            <person name="Vlamakis H."/>
            <person name="Alm E.J."/>
            <person name="Xavier R.J."/>
        </authorList>
    </citation>
    <scope>NUCLEOTIDE SEQUENCE [LARGE SCALE GENOMIC DNA]</scope>
    <source>
        <strain evidence="5">Bj_0095</strain>
        <strain evidence="9">bj_0095</strain>
    </source>
</reference>
<reference evidence="2 11" key="5">
    <citation type="submission" date="2020-04" db="EMBL/GenBank/DDBJ databases">
        <authorList>
            <person name="Hitch T.C.A."/>
            <person name="Wylensek D."/>
            <person name="Clavel T."/>
        </authorList>
    </citation>
    <scope>NUCLEOTIDE SEQUENCE [LARGE SCALE GENOMIC DNA]</scope>
    <source>
        <strain evidence="2 11">WCA3-601-WT-5E</strain>
    </source>
</reference>
<dbReference type="EMBL" id="VVZX01000026">
    <property type="protein sequence ID" value="KAA5270877.1"/>
    <property type="molecule type" value="Genomic_DNA"/>
</dbReference>
<reference evidence="4 8" key="2">
    <citation type="submission" date="2018-08" db="EMBL/GenBank/DDBJ databases">
        <title>A genome reference for cultivated species of the human gut microbiota.</title>
        <authorList>
            <person name="Zou Y."/>
            <person name="Xue W."/>
            <person name="Luo G."/>
        </authorList>
    </citation>
    <scope>NUCLEOTIDE SEQUENCE [LARGE SCALE GENOMIC DNA]</scope>
    <source>
        <strain evidence="4 8">AM26-26AC</strain>
    </source>
</reference>
<evidence type="ECO:0000313" key="11">
    <source>
        <dbReference type="Proteomes" id="UP000520291"/>
    </source>
</evidence>
<dbReference type="STRING" id="483216.BACEGG_03212"/>